<dbReference type="Pfam" id="PF03007">
    <property type="entry name" value="WS_DGAT_cat"/>
    <property type="match status" value="1"/>
</dbReference>
<dbReference type="GO" id="GO:0005789">
    <property type="term" value="C:endoplasmic reticulum membrane"/>
    <property type="evidence" value="ECO:0007669"/>
    <property type="project" value="UniProtKB-SubCell"/>
</dbReference>
<keyword evidence="15" id="KW-1185">Reference proteome</keyword>
<evidence type="ECO:0000256" key="7">
    <source>
        <dbReference type="ARBA" id="ARBA00023315"/>
    </source>
</evidence>
<evidence type="ECO:0000259" key="12">
    <source>
        <dbReference type="Pfam" id="PF03007"/>
    </source>
</evidence>
<evidence type="ECO:0000256" key="9">
    <source>
        <dbReference type="ARBA" id="ARBA00047604"/>
    </source>
</evidence>
<keyword evidence="11" id="KW-0812">Transmembrane</keyword>
<keyword evidence="5" id="KW-0808">Transferase</keyword>
<dbReference type="PANTHER" id="PTHR31650:SF1">
    <property type="entry name" value="WAX ESTER SYNTHASE_DIACYLGLYCEROL ACYLTRANSFERASE 4-RELATED"/>
    <property type="match status" value="1"/>
</dbReference>
<keyword evidence="11" id="KW-0472">Membrane</keyword>
<evidence type="ECO:0000256" key="11">
    <source>
        <dbReference type="SAM" id="Phobius"/>
    </source>
</evidence>
<feature type="domain" description="O-acyltransferase WSD1 C-terminal" evidence="13">
    <location>
        <begin position="329"/>
        <end position="475"/>
    </location>
</feature>
<comment type="caution">
    <text evidence="14">The sequence shown here is derived from an EMBL/GenBank/DDBJ whole genome shotgun (WGS) entry which is preliminary data.</text>
</comment>
<keyword evidence="7" id="KW-0012">Acyltransferase</keyword>
<gene>
    <name evidence="14" type="ORF">CASFOL_023675</name>
</gene>
<evidence type="ECO:0000256" key="3">
    <source>
        <dbReference type="ARBA" id="ARBA00004771"/>
    </source>
</evidence>
<comment type="subcellular location">
    <subcellularLocation>
        <location evidence="1">Cell membrane</location>
        <topology evidence="1">Single-pass membrane protein</topology>
    </subcellularLocation>
    <subcellularLocation>
        <location evidence="2">Endoplasmic reticulum membrane</location>
    </subcellularLocation>
</comment>
<feature type="transmembrane region" description="Helical" evidence="11">
    <location>
        <begin position="194"/>
        <end position="214"/>
    </location>
</feature>
<comment type="pathway">
    <text evidence="4">Lipid metabolism.</text>
</comment>
<evidence type="ECO:0000256" key="10">
    <source>
        <dbReference type="ARBA" id="ARBA00048109"/>
    </source>
</evidence>
<evidence type="ECO:0000256" key="4">
    <source>
        <dbReference type="ARBA" id="ARBA00005189"/>
    </source>
</evidence>
<dbReference type="InterPro" id="IPR045034">
    <property type="entry name" value="O-acyltransferase_WSD1-like"/>
</dbReference>
<dbReference type="GO" id="GO:0005886">
    <property type="term" value="C:plasma membrane"/>
    <property type="evidence" value="ECO:0007669"/>
    <property type="project" value="UniProtKB-SubCell"/>
</dbReference>
<evidence type="ECO:0000256" key="1">
    <source>
        <dbReference type="ARBA" id="ARBA00004162"/>
    </source>
</evidence>
<evidence type="ECO:0008006" key="16">
    <source>
        <dbReference type="Google" id="ProtNLM"/>
    </source>
</evidence>
<name>A0ABD3CMZ1_9LAMI</name>
<dbReference type="InterPro" id="IPR004255">
    <property type="entry name" value="O-acyltransferase_WSD1_N"/>
</dbReference>
<reference evidence="15" key="1">
    <citation type="journal article" date="2024" name="IScience">
        <title>Strigolactones Initiate the Formation of Haustorium-like Structures in Castilleja.</title>
        <authorList>
            <person name="Buerger M."/>
            <person name="Peterson D."/>
            <person name="Chory J."/>
        </authorList>
    </citation>
    <scope>NUCLEOTIDE SEQUENCE [LARGE SCALE GENOMIC DNA]</scope>
</reference>
<dbReference type="AlphaFoldDB" id="A0ABD3CMZ1"/>
<comment type="catalytic activity">
    <reaction evidence="10">
        <text>an acyl-CoA + a 1,2-diacyl-sn-glycerol = a triacyl-sn-glycerol + CoA</text>
        <dbReference type="Rhea" id="RHEA:10868"/>
        <dbReference type="ChEBI" id="CHEBI:17815"/>
        <dbReference type="ChEBI" id="CHEBI:57287"/>
        <dbReference type="ChEBI" id="CHEBI:58342"/>
        <dbReference type="ChEBI" id="CHEBI:64615"/>
        <dbReference type="EC" id="2.3.1.20"/>
    </reaction>
</comment>
<feature type="domain" description="O-acyltransferase WSD1-like N-terminal" evidence="12">
    <location>
        <begin position="38"/>
        <end position="258"/>
    </location>
</feature>
<keyword evidence="6" id="KW-0256">Endoplasmic reticulum</keyword>
<comment type="catalytic activity">
    <reaction evidence="9">
        <text>a long chain fatty alcohol + a fatty acyl-CoA = a long-chain alcohol wax ester + CoA</text>
        <dbReference type="Rhea" id="RHEA:38443"/>
        <dbReference type="ChEBI" id="CHEBI:17135"/>
        <dbReference type="ChEBI" id="CHEBI:57287"/>
        <dbReference type="ChEBI" id="CHEBI:77636"/>
        <dbReference type="ChEBI" id="CHEBI:235323"/>
        <dbReference type="EC" id="2.3.1.75"/>
    </reaction>
</comment>
<evidence type="ECO:0000313" key="15">
    <source>
        <dbReference type="Proteomes" id="UP001632038"/>
    </source>
</evidence>
<organism evidence="14 15">
    <name type="scientific">Castilleja foliolosa</name>
    <dbReference type="NCBI Taxonomy" id="1961234"/>
    <lineage>
        <taxon>Eukaryota</taxon>
        <taxon>Viridiplantae</taxon>
        <taxon>Streptophyta</taxon>
        <taxon>Embryophyta</taxon>
        <taxon>Tracheophyta</taxon>
        <taxon>Spermatophyta</taxon>
        <taxon>Magnoliopsida</taxon>
        <taxon>eudicotyledons</taxon>
        <taxon>Gunneridae</taxon>
        <taxon>Pentapetalae</taxon>
        <taxon>asterids</taxon>
        <taxon>lamiids</taxon>
        <taxon>Lamiales</taxon>
        <taxon>Orobanchaceae</taxon>
        <taxon>Pedicularideae</taxon>
        <taxon>Castillejinae</taxon>
        <taxon>Castilleja</taxon>
    </lineage>
</organism>
<evidence type="ECO:0000256" key="8">
    <source>
        <dbReference type="ARBA" id="ARBA00024360"/>
    </source>
</evidence>
<evidence type="ECO:0000259" key="13">
    <source>
        <dbReference type="Pfam" id="PF06974"/>
    </source>
</evidence>
<dbReference type="InterPro" id="IPR009721">
    <property type="entry name" value="O-acyltransferase_WSD1_C"/>
</dbReference>
<dbReference type="Proteomes" id="UP001632038">
    <property type="component" value="Unassembled WGS sequence"/>
</dbReference>
<dbReference type="SUPFAM" id="SSF52777">
    <property type="entry name" value="CoA-dependent acyltransferases"/>
    <property type="match status" value="1"/>
</dbReference>
<comment type="similarity">
    <text evidence="8">In the N-terminal section; belongs to the long-chain O-acyltransferase family.</text>
</comment>
<evidence type="ECO:0000256" key="2">
    <source>
        <dbReference type="ARBA" id="ARBA00004586"/>
    </source>
</evidence>
<evidence type="ECO:0000256" key="5">
    <source>
        <dbReference type="ARBA" id="ARBA00022679"/>
    </source>
</evidence>
<accession>A0ABD3CMZ1</accession>
<dbReference type="EMBL" id="JAVIJP010000032">
    <property type="protein sequence ID" value="KAL3630691.1"/>
    <property type="molecule type" value="Genomic_DNA"/>
</dbReference>
<dbReference type="GO" id="GO:0047196">
    <property type="term" value="F:long-chain-alcohol O-fatty-acyltransferase activity"/>
    <property type="evidence" value="ECO:0007669"/>
    <property type="project" value="UniProtKB-EC"/>
</dbReference>
<proteinExistence type="inferred from homology"/>
<dbReference type="PANTHER" id="PTHR31650">
    <property type="entry name" value="O-ACYLTRANSFERASE (WSD1-LIKE) FAMILY PROTEIN"/>
    <property type="match status" value="1"/>
</dbReference>
<evidence type="ECO:0000313" key="14">
    <source>
        <dbReference type="EMBL" id="KAL3630691.1"/>
    </source>
</evidence>
<dbReference type="Pfam" id="PF06974">
    <property type="entry name" value="WS_DGAT_C"/>
    <property type="match status" value="1"/>
</dbReference>
<protein>
    <recommendedName>
        <fullName evidence="16">Diacylglycerol O-acyltransferase</fullName>
    </recommendedName>
</protein>
<keyword evidence="11" id="KW-1133">Transmembrane helix</keyword>
<evidence type="ECO:0000256" key="6">
    <source>
        <dbReference type="ARBA" id="ARBA00022824"/>
    </source>
</evidence>
<dbReference type="GO" id="GO:0004144">
    <property type="term" value="F:diacylglycerol O-acyltransferase activity"/>
    <property type="evidence" value="ECO:0007669"/>
    <property type="project" value="UniProtKB-EC"/>
</dbReference>
<sequence>MSQEEEDQPASPLARMLQAPTINLCVLTVLGFKTTIDVNLFKQELQLTLLKHPRFSSVLISKNRKRGEFSWKRTKVDIENHVIVPDLDYNMESHDEFVEDFMSETSKYDMDMTRPLWEFYILNVKTSKANSTIILKTHHSMGDGVSLISLLIACANKTSELNLPTIVSGKKKTSNIPNNGMMITRLITNCWTKFLIYFNTLVDLLWILATIMFLKDTKTPIKGERGVELSPKRFVHRIVNFDDIKLVKTTMNVSVNDVATGVAEAGLTRYLKMRYGQQSKNEAEHVKTTNHLPKNLRLTSIVCFNLRPSPFIEDLADIMENEEKLKGRWGNMIGLAHLPLMTMPLQDINDPLAYIRRAKAAMDRKKLSFEHICFAMLVTMLTKFFGMKSAAAMTSRILWNTTLLFSNMMGPPKEIAPFGHPLCYIAPTLTGFPQALVVHFQSYADKFIFSIAADEKLIPNPHQLCDDMVQSLEDVKDALIKRECV</sequence>
<comment type="pathway">
    <text evidence="3">Glycerolipid metabolism; triacylglycerol biosynthesis.</text>
</comment>